<keyword evidence="4" id="KW-1185">Reference proteome</keyword>
<accession>A0AAW0H851</accession>
<feature type="transmembrane region" description="Helical" evidence="1">
    <location>
        <begin position="182"/>
        <end position="203"/>
    </location>
</feature>
<keyword evidence="1" id="KW-1133">Transmembrane helix</keyword>
<dbReference type="SUPFAM" id="SSF49265">
    <property type="entry name" value="Fibronectin type III"/>
    <property type="match status" value="1"/>
</dbReference>
<gene>
    <name evidence="3" type="ORF">U0070_026429</name>
</gene>
<keyword evidence="1" id="KW-0472">Membrane</keyword>
<comment type="caution">
    <text evidence="3">The sequence shown here is derived from an EMBL/GenBank/DDBJ whole genome shotgun (WGS) entry which is preliminary data.</text>
</comment>
<name>A0AAW0H851_MYOGA</name>
<dbReference type="SMART" id="SM00060">
    <property type="entry name" value="FN3"/>
    <property type="match status" value="1"/>
</dbReference>
<reference evidence="3 4" key="1">
    <citation type="journal article" date="2023" name="bioRxiv">
        <title>Conserved and derived expression patterns and positive selection on dental genes reveal complex evolutionary context of ever-growing rodent molars.</title>
        <authorList>
            <person name="Calamari Z.T."/>
            <person name="Song A."/>
            <person name="Cohen E."/>
            <person name="Akter M."/>
            <person name="Roy R.D."/>
            <person name="Hallikas O."/>
            <person name="Christensen M.M."/>
            <person name="Li P."/>
            <person name="Marangoni P."/>
            <person name="Jernvall J."/>
            <person name="Klein O.D."/>
        </authorList>
    </citation>
    <scope>NUCLEOTIDE SEQUENCE [LARGE SCALE GENOMIC DNA]</scope>
    <source>
        <strain evidence="3">V071</strain>
    </source>
</reference>
<feature type="non-terminal residue" evidence="3">
    <location>
        <position position="212"/>
    </location>
</feature>
<protein>
    <recommendedName>
        <fullName evidence="2">Fibronectin type-III domain-containing protein</fullName>
    </recommendedName>
</protein>
<dbReference type="CDD" id="cd00063">
    <property type="entry name" value="FN3"/>
    <property type="match status" value="1"/>
</dbReference>
<proteinExistence type="predicted"/>
<organism evidence="3 4">
    <name type="scientific">Myodes glareolus</name>
    <name type="common">Bank vole</name>
    <name type="synonym">Clethrionomys glareolus</name>
    <dbReference type="NCBI Taxonomy" id="447135"/>
    <lineage>
        <taxon>Eukaryota</taxon>
        <taxon>Metazoa</taxon>
        <taxon>Chordata</taxon>
        <taxon>Craniata</taxon>
        <taxon>Vertebrata</taxon>
        <taxon>Euteleostomi</taxon>
        <taxon>Mammalia</taxon>
        <taxon>Eutheria</taxon>
        <taxon>Euarchontoglires</taxon>
        <taxon>Glires</taxon>
        <taxon>Rodentia</taxon>
        <taxon>Myomorpha</taxon>
        <taxon>Muroidea</taxon>
        <taxon>Cricetidae</taxon>
        <taxon>Arvicolinae</taxon>
        <taxon>Myodes</taxon>
    </lineage>
</organism>
<sequence>TLGVRVCVCMNEHASLSRLGYLPLFSPLTPLLTRPPAPDEQSIWNVTVLPNSKWANITWKHNFRPGTDFVVEYIDSKHCYVGLETQIRCLTCDFAMWQKVRGETKREVKAKDPVSPPCNHTKKTVPVKAQAQPIQLTDLYPGMTYTLRVYSRDNEGISSTVITFMTSTAYTNNQADIATQGWFIGLMCAIALLVLILLIVCFIKRSRGGKYP</sequence>
<evidence type="ECO:0000313" key="3">
    <source>
        <dbReference type="EMBL" id="KAK7798682.1"/>
    </source>
</evidence>
<feature type="domain" description="Fibronectin type-III" evidence="2">
    <location>
        <begin position="35"/>
        <end position="158"/>
    </location>
</feature>
<dbReference type="AlphaFoldDB" id="A0AAW0H851"/>
<evidence type="ECO:0000313" key="4">
    <source>
        <dbReference type="Proteomes" id="UP001488838"/>
    </source>
</evidence>
<keyword evidence="1" id="KW-0812">Transmembrane</keyword>
<feature type="non-terminal residue" evidence="3">
    <location>
        <position position="1"/>
    </location>
</feature>
<dbReference type="InterPro" id="IPR013783">
    <property type="entry name" value="Ig-like_fold"/>
</dbReference>
<dbReference type="EMBL" id="JBBHLL010000673">
    <property type="protein sequence ID" value="KAK7798682.1"/>
    <property type="molecule type" value="Genomic_DNA"/>
</dbReference>
<dbReference type="Proteomes" id="UP001488838">
    <property type="component" value="Unassembled WGS sequence"/>
</dbReference>
<evidence type="ECO:0000259" key="2">
    <source>
        <dbReference type="SMART" id="SM00060"/>
    </source>
</evidence>
<dbReference type="InterPro" id="IPR036116">
    <property type="entry name" value="FN3_sf"/>
</dbReference>
<evidence type="ECO:0000256" key="1">
    <source>
        <dbReference type="SAM" id="Phobius"/>
    </source>
</evidence>
<dbReference type="InterPro" id="IPR003961">
    <property type="entry name" value="FN3_dom"/>
</dbReference>
<dbReference type="Gene3D" id="2.60.40.10">
    <property type="entry name" value="Immunoglobulins"/>
    <property type="match status" value="1"/>
</dbReference>